<comment type="caution">
    <text evidence="9">The sequence shown here is derived from an EMBL/GenBank/DDBJ whole genome shotgun (WGS) entry which is preliminary data.</text>
</comment>
<dbReference type="InterPro" id="IPR017871">
    <property type="entry name" value="ABC_transporter-like_CS"/>
</dbReference>
<evidence type="ECO:0000256" key="7">
    <source>
        <dbReference type="ARBA" id="ARBA00023136"/>
    </source>
</evidence>
<dbReference type="SUPFAM" id="SSF52540">
    <property type="entry name" value="P-loop containing nucleoside triphosphate hydrolases"/>
    <property type="match status" value="1"/>
</dbReference>
<dbReference type="Proteomes" id="UP000670947">
    <property type="component" value="Unassembled WGS sequence"/>
</dbReference>
<keyword evidence="6 9" id="KW-0067">ATP-binding</keyword>
<evidence type="ECO:0000256" key="6">
    <source>
        <dbReference type="ARBA" id="ARBA00022840"/>
    </source>
</evidence>
<dbReference type="InterPro" id="IPR050388">
    <property type="entry name" value="ABC_Ni/Peptide_Import"/>
</dbReference>
<protein>
    <submittedName>
        <fullName evidence="9">ABC transporter ATP-binding protein</fullName>
    </submittedName>
</protein>
<dbReference type="InterPro" id="IPR027417">
    <property type="entry name" value="P-loop_NTPase"/>
</dbReference>
<evidence type="ECO:0000256" key="2">
    <source>
        <dbReference type="ARBA" id="ARBA00005417"/>
    </source>
</evidence>
<dbReference type="PANTHER" id="PTHR43297">
    <property type="entry name" value="OLIGOPEPTIDE TRANSPORT ATP-BINDING PROTEIN APPD"/>
    <property type="match status" value="1"/>
</dbReference>
<name>A0ABS3WLU6_9BACL</name>
<dbReference type="RefSeq" id="WP_208851563.1">
    <property type="nucleotide sequence ID" value="NZ_JAGGDJ010000118.1"/>
</dbReference>
<evidence type="ECO:0000256" key="3">
    <source>
        <dbReference type="ARBA" id="ARBA00022448"/>
    </source>
</evidence>
<dbReference type="SMART" id="SM00382">
    <property type="entry name" value="AAA"/>
    <property type="match status" value="1"/>
</dbReference>
<feature type="non-terminal residue" evidence="9">
    <location>
        <position position="290"/>
    </location>
</feature>
<evidence type="ECO:0000313" key="10">
    <source>
        <dbReference type="Proteomes" id="UP000670947"/>
    </source>
</evidence>
<dbReference type="CDD" id="cd03257">
    <property type="entry name" value="ABC_NikE_OppD_transporters"/>
    <property type="match status" value="1"/>
</dbReference>
<feature type="domain" description="ABC transporter" evidence="8">
    <location>
        <begin position="6"/>
        <end position="257"/>
    </location>
</feature>
<dbReference type="PROSITE" id="PS00211">
    <property type="entry name" value="ABC_TRANSPORTER_1"/>
    <property type="match status" value="1"/>
</dbReference>
<dbReference type="InterPro" id="IPR013563">
    <property type="entry name" value="Oligopep_ABC_C"/>
</dbReference>
<sequence length="290" mass="31791">MAKTILEVNDLTVGFPRENGLLKATDRVSFAIEEGQTLCVVGESGSGKSVTSLAIMRLIDFAGGFIAGGQIRFDGEELTKKRQSEMNRIRGERMAMIFQDPMSALNPVFSVGEQIAESLRLHKGMSKKAAWNRAVELLKLVGIPEAEIRAKQFPFQLSGGMCQRVVIAMALACEPELIIADEPTTALDVTIQAQILDLLRRLKRERKTATLLITHDMGVAAEMADRIAVMYAGAIVEEGTVEHIFNAPRHPYTLGLLRSIPRLEEEPGSELYAIRGSIPGIADIPKGCRF</sequence>
<dbReference type="GO" id="GO:0005524">
    <property type="term" value="F:ATP binding"/>
    <property type="evidence" value="ECO:0007669"/>
    <property type="project" value="UniProtKB-KW"/>
</dbReference>
<keyword evidence="10" id="KW-1185">Reference proteome</keyword>
<evidence type="ECO:0000256" key="5">
    <source>
        <dbReference type="ARBA" id="ARBA00022741"/>
    </source>
</evidence>
<evidence type="ECO:0000256" key="1">
    <source>
        <dbReference type="ARBA" id="ARBA00004202"/>
    </source>
</evidence>
<dbReference type="InterPro" id="IPR003593">
    <property type="entry name" value="AAA+_ATPase"/>
</dbReference>
<dbReference type="Gene3D" id="3.40.50.300">
    <property type="entry name" value="P-loop containing nucleotide triphosphate hydrolases"/>
    <property type="match status" value="1"/>
</dbReference>
<keyword evidence="7" id="KW-0472">Membrane</keyword>
<comment type="subcellular location">
    <subcellularLocation>
        <location evidence="1">Cell membrane</location>
        <topology evidence="1">Peripheral membrane protein</topology>
    </subcellularLocation>
</comment>
<accession>A0ABS3WLU6</accession>
<evidence type="ECO:0000259" key="8">
    <source>
        <dbReference type="PROSITE" id="PS50893"/>
    </source>
</evidence>
<gene>
    <name evidence="9" type="ORF">I8J29_33415</name>
</gene>
<evidence type="ECO:0000256" key="4">
    <source>
        <dbReference type="ARBA" id="ARBA00022475"/>
    </source>
</evidence>
<dbReference type="PROSITE" id="PS50893">
    <property type="entry name" value="ABC_TRANSPORTER_2"/>
    <property type="match status" value="1"/>
</dbReference>
<keyword evidence="4" id="KW-1003">Cell membrane</keyword>
<keyword evidence="5" id="KW-0547">Nucleotide-binding</keyword>
<organism evidence="9 10">
    <name type="scientific">Paenibacillus artemisiicola</name>
    <dbReference type="NCBI Taxonomy" id="1172618"/>
    <lineage>
        <taxon>Bacteria</taxon>
        <taxon>Bacillati</taxon>
        <taxon>Bacillota</taxon>
        <taxon>Bacilli</taxon>
        <taxon>Bacillales</taxon>
        <taxon>Paenibacillaceae</taxon>
        <taxon>Paenibacillus</taxon>
    </lineage>
</organism>
<proteinExistence type="inferred from homology"/>
<dbReference type="Pfam" id="PF00005">
    <property type="entry name" value="ABC_tran"/>
    <property type="match status" value="1"/>
</dbReference>
<evidence type="ECO:0000313" key="9">
    <source>
        <dbReference type="EMBL" id="MBO7749066.1"/>
    </source>
</evidence>
<dbReference type="Pfam" id="PF08352">
    <property type="entry name" value="oligo_HPY"/>
    <property type="match status" value="1"/>
</dbReference>
<reference evidence="9 10" key="1">
    <citation type="submission" date="2021-03" db="EMBL/GenBank/DDBJ databases">
        <title>Paenibacillus artemisicola MWE-103 whole genome sequence.</title>
        <authorList>
            <person name="Ham Y.J."/>
        </authorList>
    </citation>
    <scope>NUCLEOTIDE SEQUENCE [LARGE SCALE GENOMIC DNA]</scope>
    <source>
        <strain evidence="9 10">MWE-103</strain>
    </source>
</reference>
<keyword evidence="3" id="KW-0813">Transport</keyword>
<dbReference type="InterPro" id="IPR003439">
    <property type="entry name" value="ABC_transporter-like_ATP-bd"/>
</dbReference>
<dbReference type="EMBL" id="JAGGDJ010000118">
    <property type="protein sequence ID" value="MBO7749066.1"/>
    <property type="molecule type" value="Genomic_DNA"/>
</dbReference>
<dbReference type="NCBIfam" id="TIGR01727">
    <property type="entry name" value="oligo_HPY"/>
    <property type="match status" value="1"/>
</dbReference>
<dbReference type="PANTHER" id="PTHR43297:SF2">
    <property type="entry name" value="DIPEPTIDE TRANSPORT ATP-BINDING PROTEIN DPPD"/>
    <property type="match status" value="1"/>
</dbReference>
<comment type="similarity">
    <text evidence="2">Belongs to the ABC transporter superfamily.</text>
</comment>